<proteinExistence type="inferred from homology"/>
<dbReference type="InterPro" id="IPR051104">
    <property type="entry name" value="FAD_monoxygenase"/>
</dbReference>
<dbReference type="InterPro" id="IPR036188">
    <property type="entry name" value="FAD/NAD-bd_sf"/>
</dbReference>
<dbReference type="GO" id="GO:0044550">
    <property type="term" value="P:secondary metabolite biosynthetic process"/>
    <property type="evidence" value="ECO:0007669"/>
    <property type="project" value="TreeGrafter"/>
</dbReference>
<evidence type="ECO:0000313" key="7">
    <source>
        <dbReference type="Proteomes" id="UP001172101"/>
    </source>
</evidence>
<gene>
    <name evidence="6" type="ORF">B0T26DRAFT_644059</name>
</gene>
<evidence type="ECO:0000256" key="3">
    <source>
        <dbReference type="ARBA" id="ARBA00022827"/>
    </source>
</evidence>
<comment type="caution">
    <text evidence="6">The sequence shown here is derived from an EMBL/GenBank/DDBJ whole genome shotgun (WGS) entry which is preliminary data.</text>
</comment>
<keyword evidence="3" id="KW-0274">FAD</keyword>
<dbReference type="GO" id="GO:0071949">
    <property type="term" value="F:FAD binding"/>
    <property type="evidence" value="ECO:0007669"/>
    <property type="project" value="InterPro"/>
</dbReference>
<dbReference type="AlphaFoldDB" id="A0AA40E5S8"/>
<dbReference type="Gene3D" id="3.50.50.60">
    <property type="entry name" value="FAD/NAD(P)-binding domain"/>
    <property type="match status" value="1"/>
</dbReference>
<dbReference type="PRINTS" id="PR00420">
    <property type="entry name" value="RNGMNOXGNASE"/>
</dbReference>
<evidence type="ECO:0000259" key="5">
    <source>
        <dbReference type="Pfam" id="PF01494"/>
    </source>
</evidence>
<keyword evidence="7" id="KW-1185">Reference proteome</keyword>
<keyword evidence="2" id="KW-0285">Flavoprotein</keyword>
<accession>A0AA40E5S8</accession>
<feature type="domain" description="FAD-binding" evidence="5">
    <location>
        <begin position="25"/>
        <end position="360"/>
    </location>
</feature>
<name>A0AA40E5S8_9PEZI</name>
<protein>
    <recommendedName>
        <fullName evidence="5">FAD-binding domain-containing protein</fullName>
    </recommendedName>
</protein>
<dbReference type="InterPro" id="IPR002938">
    <property type="entry name" value="FAD-bd"/>
</dbReference>
<dbReference type="EMBL" id="JAUIRO010000003">
    <property type="protein sequence ID" value="KAK0723513.1"/>
    <property type="molecule type" value="Genomic_DNA"/>
</dbReference>
<evidence type="ECO:0000256" key="1">
    <source>
        <dbReference type="ARBA" id="ARBA00007992"/>
    </source>
</evidence>
<dbReference type="GO" id="GO:0016491">
    <property type="term" value="F:oxidoreductase activity"/>
    <property type="evidence" value="ECO:0007669"/>
    <property type="project" value="UniProtKB-KW"/>
</dbReference>
<dbReference type="SUPFAM" id="SSF54373">
    <property type="entry name" value="FAD-linked reductases, C-terminal domain"/>
    <property type="match status" value="1"/>
</dbReference>
<evidence type="ECO:0000256" key="4">
    <source>
        <dbReference type="ARBA" id="ARBA00023002"/>
    </source>
</evidence>
<evidence type="ECO:0000313" key="6">
    <source>
        <dbReference type="EMBL" id="KAK0723513.1"/>
    </source>
</evidence>
<dbReference type="PANTHER" id="PTHR46720:SF3">
    <property type="entry name" value="FAD-BINDING DOMAIN-CONTAINING PROTEIN-RELATED"/>
    <property type="match status" value="1"/>
</dbReference>
<dbReference type="SUPFAM" id="SSF51905">
    <property type="entry name" value="FAD/NAD(P)-binding domain"/>
    <property type="match status" value="1"/>
</dbReference>
<dbReference type="PANTHER" id="PTHR46720">
    <property type="entry name" value="HYDROXYLASE, PUTATIVE (AFU_ORTHOLOGUE AFUA_3G01460)-RELATED"/>
    <property type="match status" value="1"/>
</dbReference>
<evidence type="ECO:0000256" key="2">
    <source>
        <dbReference type="ARBA" id="ARBA00022630"/>
    </source>
</evidence>
<sequence>MPSAVPPSSDAAPAGSSSSSSGLHIAIVGGGITGVNLALGLQERGVSFTIYERSRGLREIGAGIGFSPNAEWAMGVLSGGVAAAYDRVANPNMEDYFQWVDGHGSDAVLFRLHVGRDGFRGCRRSDILEEWAKQLPPARVEFGKEIEAISDGDGTPLELQFRDGTSATADVVVGCDGIHSQIRQLVLPKTSAAARANYTHKFCFRALVPMERAVAAIGNYRAGARFMYNGPGAHVVTYPVGNNTVLNVLAVLSDAEAWSPPAESGGEQGKRHTASGNKQEAVAAFAGWHGTVRRIVDLLPDEMDKWAVFDMAEHPAPTYVRDCVCVAGDAAHATGPHLGAGGGMGIEDALVLSELLAAVDRRLAIGGAGTVAEPKTVLVKAALATYNDVRYERTQDVVQSTRAACDLFQWQNPAVGSDGAKFGHEITKRFYKVWNYDVEAMVQDALVQFGVRVDQD</sequence>
<dbReference type="GeneID" id="85320865"/>
<keyword evidence="4" id="KW-0560">Oxidoreductase</keyword>
<dbReference type="Proteomes" id="UP001172101">
    <property type="component" value="Unassembled WGS sequence"/>
</dbReference>
<organism evidence="6 7">
    <name type="scientific">Lasiosphaeria miniovina</name>
    <dbReference type="NCBI Taxonomy" id="1954250"/>
    <lineage>
        <taxon>Eukaryota</taxon>
        <taxon>Fungi</taxon>
        <taxon>Dikarya</taxon>
        <taxon>Ascomycota</taxon>
        <taxon>Pezizomycotina</taxon>
        <taxon>Sordariomycetes</taxon>
        <taxon>Sordariomycetidae</taxon>
        <taxon>Sordariales</taxon>
        <taxon>Lasiosphaeriaceae</taxon>
        <taxon>Lasiosphaeria</taxon>
    </lineage>
</organism>
<dbReference type="Pfam" id="PF01494">
    <property type="entry name" value="FAD_binding_3"/>
    <property type="match status" value="1"/>
</dbReference>
<comment type="similarity">
    <text evidence="1">Belongs to the paxM FAD-dependent monooxygenase family.</text>
</comment>
<reference evidence="6" key="1">
    <citation type="submission" date="2023-06" db="EMBL/GenBank/DDBJ databases">
        <title>Genome-scale phylogeny and comparative genomics of the fungal order Sordariales.</title>
        <authorList>
            <consortium name="Lawrence Berkeley National Laboratory"/>
            <person name="Hensen N."/>
            <person name="Bonometti L."/>
            <person name="Westerberg I."/>
            <person name="Brannstrom I.O."/>
            <person name="Guillou S."/>
            <person name="Cros-Aarteil S."/>
            <person name="Calhoun S."/>
            <person name="Haridas S."/>
            <person name="Kuo A."/>
            <person name="Mondo S."/>
            <person name="Pangilinan J."/>
            <person name="Riley R."/>
            <person name="LaButti K."/>
            <person name="Andreopoulos B."/>
            <person name="Lipzen A."/>
            <person name="Chen C."/>
            <person name="Yanf M."/>
            <person name="Daum C."/>
            <person name="Ng V."/>
            <person name="Clum A."/>
            <person name="Steindorff A."/>
            <person name="Ohm R."/>
            <person name="Martin F."/>
            <person name="Silar P."/>
            <person name="Natvig D."/>
            <person name="Lalanne C."/>
            <person name="Gautier V."/>
            <person name="Ament-velasquez S.L."/>
            <person name="Kruys A."/>
            <person name="Hutchinson M.I."/>
            <person name="Powell A.J."/>
            <person name="Barry K."/>
            <person name="Miller A.N."/>
            <person name="Grigoriev I.V."/>
            <person name="Debuchy R."/>
            <person name="Gladieux P."/>
            <person name="Thoren M.H."/>
            <person name="Johannesson H."/>
        </authorList>
    </citation>
    <scope>NUCLEOTIDE SEQUENCE</scope>
    <source>
        <strain evidence="6">SMH2392-1A</strain>
    </source>
</reference>
<dbReference type="RefSeq" id="XP_060299437.1">
    <property type="nucleotide sequence ID" value="XM_060437595.1"/>
</dbReference>